<accession>A0A7S2GPR8</accession>
<proteinExistence type="predicted"/>
<evidence type="ECO:0000313" key="1">
    <source>
        <dbReference type="EMBL" id="CAD9466174.1"/>
    </source>
</evidence>
<gene>
    <name evidence="1" type="ORF">DSPE1174_LOCUS26148</name>
</gene>
<reference evidence="1" key="1">
    <citation type="submission" date="2021-01" db="EMBL/GenBank/DDBJ databases">
        <authorList>
            <person name="Corre E."/>
            <person name="Pelletier E."/>
            <person name="Niang G."/>
            <person name="Scheremetjew M."/>
            <person name="Finn R."/>
            <person name="Kale V."/>
            <person name="Holt S."/>
            <person name="Cochrane G."/>
            <person name="Meng A."/>
            <person name="Brown T."/>
            <person name="Cohen L."/>
        </authorList>
    </citation>
    <scope>NUCLEOTIDE SEQUENCE</scope>
    <source>
        <strain evidence="1">CCMP1381</strain>
    </source>
</reference>
<organism evidence="1">
    <name type="scientific">Octactis speculum</name>
    <dbReference type="NCBI Taxonomy" id="3111310"/>
    <lineage>
        <taxon>Eukaryota</taxon>
        <taxon>Sar</taxon>
        <taxon>Stramenopiles</taxon>
        <taxon>Ochrophyta</taxon>
        <taxon>Dictyochophyceae</taxon>
        <taxon>Dictyochales</taxon>
        <taxon>Dictyochaceae</taxon>
        <taxon>Octactis</taxon>
    </lineage>
</organism>
<protein>
    <submittedName>
        <fullName evidence="1">Uncharacterized protein</fullName>
    </submittedName>
</protein>
<dbReference type="EMBL" id="HBGS01050284">
    <property type="protein sequence ID" value="CAD9466174.1"/>
    <property type="molecule type" value="Transcribed_RNA"/>
</dbReference>
<dbReference type="AlphaFoldDB" id="A0A7S2GPR8"/>
<sequence>MTFVHVYAAHHTPMSTVLAHDPGLEGLTVHQIHETSEYELYDAFASSSRVSVESYHVRSLNSTSLSFCFQYVNYIDKFKDEMHDDLSTTFGLDFVVCEPWME</sequence>
<name>A0A7S2GPR8_9STRA</name>